<comment type="caution">
    <text evidence="2">The sequence shown here is derived from an EMBL/GenBank/DDBJ whole genome shotgun (WGS) entry which is preliminary data.</text>
</comment>
<gene>
    <name evidence="2" type="ORF">MUB46_06285</name>
</gene>
<proteinExistence type="inferred from homology"/>
<evidence type="ECO:0000313" key="2">
    <source>
        <dbReference type="EMBL" id="MCT8971459.1"/>
    </source>
</evidence>
<evidence type="ECO:0000256" key="1">
    <source>
        <dbReference type="RuleBase" id="RU003860"/>
    </source>
</evidence>
<keyword evidence="3" id="KW-1185">Reference proteome</keyword>
<dbReference type="PANTHER" id="PTHR46230:SF7">
    <property type="entry name" value="BOLA-LIKE PROTEIN 1"/>
    <property type="match status" value="1"/>
</dbReference>
<dbReference type="PIRSF" id="PIRSF003113">
    <property type="entry name" value="BolA"/>
    <property type="match status" value="1"/>
</dbReference>
<dbReference type="InterPro" id="IPR036065">
    <property type="entry name" value="BolA-like_sf"/>
</dbReference>
<protein>
    <submittedName>
        <fullName evidence="2">BolA family transcriptional regulator</fullName>
    </submittedName>
</protein>
<dbReference type="EMBL" id="JALIDZ010000003">
    <property type="protein sequence ID" value="MCT8971459.1"/>
    <property type="molecule type" value="Genomic_DNA"/>
</dbReference>
<comment type="similarity">
    <text evidence="1">Belongs to the BolA/IbaG family.</text>
</comment>
<name>A0AAW5QX33_9HYPH</name>
<dbReference type="RefSeq" id="WP_261615040.1">
    <property type="nucleotide sequence ID" value="NZ_JALIDZ010000003.1"/>
</dbReference>
<organism evidence="2 3">
    <name type="scientific">Microbaculum marinisediminis</name>
    <dbReference type="NCBI Taxonomy" id="2931392"/>
    <lineage>
        <taxon>Bacteria</taxon>
        <taxon>Pseudomonadati</taxon>
        <taxon>Pseudomonadota</taxon>
        <taxon>Alphaproteobacteria</taxon>
        <taxon>Hyphomicrobiales</taxon>
        <taxon>Tepidamorphaceae</taxon>
        <taxon>Microbaculum</taxon>
    </lineage>
</organism>
<evidence type="ECO:0000313" key="3">
    <source>
        <dbReference type="Proteomes" id="UP001320898"/>
    </source>
</evidence>
<dbReference type="AlphaFoldDB" id="A0AAW5QX33"/>
<sequence length="94" mass="10174">MSTGTKNTGDRIAEKLTTAFAPSALEVIDESERHHGHAGWREGGETHFRVKIVAQAFAGKSRVDRHRMVNDALADELADRVHALAVSAKAPGED</sequence>
<dbReference type="SUPFAM" id="SSF82657">
    <property type="entry name" value="BolA-like"/>
    <property type="match status" value="1"/>
</dbReference>
<accession>A0AAW5QX33</accession>
<dbReference type="Pfam" id="PF01722">
    <property type="entry name" value="BolA"/>
    <property type="match status" value="1"/>
</dbReference>
<dbReference type="InterPro" id="IPR002634">
    <property type="entry name" value="BolA"/>
</dbReference>
<dbReference type="Proteomes" id="UP001320898">
    <property type="component" value="Unassembled WGS sequence"/>
</dbReference>
<dbReference type="PANTHER" id="PTHR46230">
    <property type="match status" value="1"/>
</dbReference>
<dbReference type="GO" id="GO:0016226">
    <property type="term" value="P:iron-sulfur cluster assembly"/>
    <property type="evidence" value="ECO:0007669"/>
    <property type="project" value="TreeGrafter"/>
</dbReference>
<reference evidence="2 3" key="1">
    <citation type="submission" date="2022-04" db="EMBL/GenBank/DDBJ databases">
        <authorList>
            <person name="Ye Y.-Q."/>
            <person name="Du Z.-J."/>
        </authorList>
    </citation>
    <scope>NUCLEOTIDE SEQUENCE [LARGE SCALE GENOMIC DNA]</scope>
    <source>
        <strain evidence="2 3">A6E488</strain>
    </source>
</reference>
<dbReference type="Gene3D" id="3.30.300.90">
    <property type="entry name" value="BolA-like"/>
    <property type="match status" value="1"/>
</dbReference>